<dbReference type="STRING" id="930152.SAMN05216565_103232"/>
<dbReference type="InterPro" id="IPR029033">
    <property type="entry name" value="His_PPase_superfam"/>
</dbReference>
<reference evidence="6" key="1">
    <citation type="submission" date="2016-10" db="EMBL/GenBank/DDBJ databases">
        <authorList>
            <person name="Varghese N."/>
            <person name="Submissions S."/>
        </authorList>
    </citation>
    <scope>NUCLEOTIDE SEQUENCE [LARGE SCALE GENOMIC DNA]</scope>
    <source>
        <strain evidence="6">IBRC-M10078</strain>
    </source>
</reference>
<evidence type="ECO:0000313" key="6">
    <source>
        <dbReference type="Proteomes" id="UP000199159"/>
    </source>
</evidence>
<dbReference type="InterPro" id="IPR013078">
    <property type="entry name" value="His_Pase_superF_clade-1"/>
</dbReference>
<dbReference type="Pfam" id="PF00300">
    <property type="entry name" value="His_Phos_1"/>
    <property type="match status" value="1"/>
</dbReference>
<feature type="active site" description="Tele-phosphohistidine intermediate" evidence="3">
    <location>
        <position position="9"/>
    </location>
</feature>
<feature type="binding site" evidence="4">
    <location>
        <position position="58"/>
    </location>
    <ligand>
        <name>substrate</name>
    </ligand>
</feature>
<dbReference type="PANTHER" id="PTHR48100">
    <property type="entry name" value="BROAD-SPECIFICITY PHOSPHATASE YOR283W-RELATED"/>
    <property type="match status" value="1"/>
</dbReference>
<evidence type="ECO:0000256" key="3">
    <source>
        <dbReference type="PIRSR" id="PIRSR613078-1"/>
    </source>
</evidence>
<keyword evidence="2" id="KW-0413">Isomerase</keyword>
<dbReference type="SMART" id="SM00855">
    <property type="entry name" value="PGAM"/>
    <property type="match status" value="1"/>
</dbReference>
<keyword evidence="1" id="KW-0324">Glycolysis</keyword>
<evidence type="ECO:0000256" key="1">
    <source>
        <dbReference type="ARBA" id="ARBA00023152"/>
    </source>
</evidence>
<sequence>MLTLYITRHGETVWNTQKRLQGWSDSELTENGINNAIALGNRVQEVEFDAIYTSPSQRTVSTANLIIGEREIPIIIDHNLKEINMGDWEGQTSSDIEENYSKEFYSFWNTPHLYHSINGESFDELRHRVLNSIISIQEKYSTGNILIVTHAVVIKTLMAFFKDYPLEKLWEPPFIHDTSLTIVEINGNDKHIVVEGDLSHRNKEIQKEK</sequence>
<keyword evidence="6" id="KW-1185">Reference proteome</keyword>
<dbReference type="CDD" id="cd07067">
    <property type="entry name" value="HP_PGM_like"/>
    <property type="match status" value="1"/>
</dbReference>
<dbReference type="GO" id="GO:0005737">
    <property type="term" value="C:cytoplasm"/>
    <property type="evidence" value="ECO:0007669"/>
    <property type="project" value="TreeGrafter"/>
</dbReference>
<dbReference type="AlphaFoldDB" id="A0A1H0T126"/>
<dbReference type="Gene3D" id="3.40.50.1240">
    <property type="entry name" value="Phosphoglycerate mutase-like"/>
    <property type="match status" value="1"/>
</dbReference>
<proteinExistence type="predicted"/>
<dbReference type="Proteomes" id="UP000199159">
    <property type="component" value="Unassembled WGS sequence"/>
</dbReference>
<gene>
    <name evidence="5" type="ORF">SAMN05216565_103232</name>
</gene>
<organism evidence="5 6">
    <name type="scientific">Litchfieldia salsa</name>
    <dbReference type="NCBI Taxonomy" id="930152"/>
    <lineage>
        <taxon>Bacteria</taxon>
        <taxon>Bacillati</taxon>
        <taxon>Bacillota</taxon>
        <taxon>Bacilli</taxon>
        <taxon>Bacillales</taxon>
        <taxon>Bacillaceae</taxon>
        <taxon>Litchfieldia</taxon>
    </lineage>
</organism>
<dbReference type="GO" id="GO:0016791">
    <property type="term" value="F:phosphatase activity"/>
    <property type="evidence" value="ECO:0007669"/>
    <property type="project" value="TreeGrafter"/>
</dbReference>
<feature type="active site" description="Proton donor/acceptor" evidence="3">
    <location>
        <position position="82"/>
    </location>
</feature>
<dbReference type="RefSeq" id="WP_090851977.1">
    <property type="nucleotide sequence ID" value="NZ_FNJU01000003.1"/>
</dbReference>
<dbReference type="SUPFAM" id="SSF53254">
    <property type="entry name" value="Phosphoglycerate mutase-like"/>
    <property type="match status" value="1"/>
</dbReference>
<dbReference type="OrthoDB" id="9782128at2"/>
<dbReference type="PANTHER" id="PTHR48100:SF1">
    <property type="entry name" value="HISTIDINE PHOSPHATASE FAMILY PROTEIN-RELATED"/>
    <property type="match status" value="1"/>
</dbReference>
<dbReference type="InterPro" id="IPR050275">
    <property type="entry name" value="PGM_Phosphatase"/>
</dbReference>
<evidence type="ECO:0000256" key="4">
    <source>
        <dbReference type="PIRSR" id="PIRSR613078-2"/>
    </source>
</evidence>
<evidence type="ECO:0000313" key="5">
    <source>
        <dbReference type="EMBL" id="SDP47733.1"/>
    </source>
</evidence>
<evidence type="ECO:0000256" key="2">
    <source>
        <dbReference type="ARBA" id="ARBA00023235"/>
    </source>
</evidence>
<protein>
    <submittedName>
        <fullName evidence="5">Phosphoglycerate mutase</fullName>
    </submittedName>
</protein>
<name>A0A1H0T126_9BACI</name>
<dbReference type="PROSITE" id="PS00175">
    <property type="entry name" value="PG_MUTASE"/>
    <property type="match status" value="1"/>
</dbReference>
<accession>A0A1H0T126</accession>
<dbReference type="EMBL" id="FNJU01000003">
    <property type="protein sequence ID" value="SDP47733.1"/>
    <property type="molecule type" value="Genomic_DNA"/>
</dbReference>
<feature type="binding site" evidence="4">
    <location>
        <begin position="8"/>
        <end position="15"/>
    </location>
    <ligand>
        <name>substrate</name>
    </ligand>
</feature>
<dbReference type="InterPro" id="IPR001345">
    <property type="entry name" value="PG/BPGM_mutase_AS"/>
</dbReference>